<dbReference type="PROSITE" id="PS50600">
    <property type="entry name" value="ULP_PROTEASE"/>
    <property type="match status" value="1"/>
</dbReference>
<keyword evidence="2" id="KW-0645">Protease</keyword>
<dbReference type="InterPro" id="IPR003653">
    <property type="entry name" value="Peptidase_C48_C"/>
</dbReference>
<protein>
    <recommendedName>
        <fullName evidence="5">Ubiquitin-like protease family profile domain-containing protein</fullName>
    </recommendedName>
</protein>
<proteinExistence type="inferred from homology"/>
<comment type="caution">
    <text evidence="6">The sequence shown here is derived from an EMBL/GenBank/DDBJ whole genome shotgun (WGS) entry which is preliminary data.</text>
</comment>
<keyword evidence="4" id="KW-0788">Thiol protease</keyword>
<dbReference type="SUPFAM" id="SSF54001">
    <property type="entry name" value="Cysteine proteinases"/>
    <property type="match status" value="1"/>
</dbReference>
<feature type="domain" description="Ubiquitin-like protease family profile" evidence="5">
    <location>
        <begin position="171"/>
        <end position="346"/>
    </location>
</feature>
<dbReference type="GO" id="GO:0005634">
    <property type="term" value="C:nucleus"/>
    <property type="evidence" value="ECO:0007669"/>
    <property type="project" value="TreeGrafter"/>
</dbReference>
<dbReference type="PANTHER" id="PTHR12606:SF1">
    <property type="entry name" value="UBIQUITIN-LIKE-SPECIFIC PROTEASE 1A"/>
    <property type="match status" value="1"/>
</dbReference>
<evidence type="ECO:0000256" key="4">
    <source>
        <dbReference type="ARBA" id="ARBA00022807"/>
    </source>
</evidence>
<evidence type="ECO:0000256" key="3">
    <source>
        <dbReference type="ARBA" id="ARBA00022801"/>
    </source>
</evidence>
<keyword evidence="3" id="KW-0378">Hydrolase</keyword>
<gene>
    <name evidence="6" type="ORF">Taro_045744</name>
</gene>
<name>A0A843X4N3_COLES</name>
<dbReference type="OrthoDB" id="1939479at2759"/>
<dbReference type="InterPro" id="IPR038765">
    <property type="entry name" value="Papain-like_cys_pep_sf"/>
</dbReference>
<accession>A0A843X4N3</accession>
<dbReference type="Proteomes" id="UP000652761">
    <property type="component" value="Unassembled WGS sequence"/>
</dbReference>
<comment type="similarity">
    <text evidence="1">Belongs to the peptidase C48 family.</text>
</comment>
<evidence type="ECO:0000256" key="2">
    <source>
        <dbReference type="ARBA" id="ARBA00022670"/>
    </source>
</evidence>
<dbReference type="GO" id="GO:0016926">
    <property type="term" value="P:protein desumoylation"/>
    <property type="evidence" value="ECO:0007669"/>
    <property type="project" value="TreeGrafter"/>
</dbReference>
<dbReference type="GO" id="GO:0006508">
    <property type="term" value="P:proteolysis"/>
    <property type="evidence" value="ECO:0007669"/>
    <property type="project" value="UniProtKB-KW"/>
</dbReference>
<evidence type="ECO:0000313" key="6">
    <source>
        <dbReference type="EMBL" id="MQM12825.1"/>
    </source>
</evidence>
<evidence type="ECO:0000313" key="7">
    <source>
        <dbReference type="Proteomes" id="UP000652761"/>
    </source>
</evidence>
<dbReference type="PANTHER" id="PTHR12606">
    <property type="entry name" value="SENTRIN/SUMO-SPECIFIC PROTEASE"/>
    <property type="match status" value="1"/>
</dbReference>
<dbReference type="Gene3D" id="3.40.395.10">
    <property type="entry name" value="Adenoviral Proteinase, Chain A"/>
    <property type="match status" value="1"/>
</dbReference>
<dbReference type="GO" id="GO:0016929">
    <property type="term" value="F:deSUMOylase activity"/>
    <property type="evidence" value="ECO:0007669"/>
    <property type="project" value="TreeGrafter"/>
</dbReference>
<dbReference type="EMBL" id="NMUH01005468">
    <property type="protein sequence ID" value="MQM12825.1"/>
    <property type="molecule type" value="Genomic_DNA"/>
</dbReference>
<evidence type="ECO:0000259" key="5">
    <source>
        <dbReference type="PROSITE" id="PS50600"/>
    </source>
</evidence>
<sequence length="376" mass="42562">MGNVVSWFVGGTPLHAPEGLRRRGEASVVRSGDHGFRDGGLDGLRLAEDKRLVDDAQGVRSAAAAAERRFRGTAPGETILAPSMSSVMSDFTVRRREEGELLEDVGRSPLEGDTGVATRSPVYKHLWQRAKKRDSGLSSLEIQVKLLEKRISKFSKVSEVKPGEDLLGPFTPLTNEEENAVNLALWNSDKLRSHKDEVLVLHESSNIEITRGVIQCLGQRSWLNDELTSGKNGYDFKAVRRWTTLRKLGYGLIECDKIFVPIHKGMHWCLAVIDVRNEKLHYLDSLGGMDEHALKILACYYVDEVKDKYNKTIGITSWKYEAVDNLPRQKNGWDCGMFMLKYADFISRGLSLCFQQENMVYFRKRTVKEILRLRAE</sequence>
<dbReference type="Pfam" id="PF02902">
    <property type="entry name" value="Peptidase_C48"/>
    <property type="match status" value="1"/>
</dbReference>
<reference evidence="6" key="1">
    <citation type="submission" date="2017-07" db="EMBL/GenBank/DDBJ databases">
        <title>Taro Niue Genome Assembly and Annotation.</title>
        <authorList>
            <person name="Atibalentja N."/>
            <person name="Keating K."/>
            <person name="Fields C.J."/>
        </authorList>
    </citation>
    <scope>NUCLEOTIDE SEQUENCE</scope>
    <source>
        <strain evidence="6">Niue_2</strain>
        <tissue evidence="6">Leaf</tissue>
    </source>
</reference>
<dbReference type="AlphaFoldDB" id="A0A843X4N3"/>
<organism evidence="6 7">
    <name type="scientific">Colocasia esculenta</name>
    <name type="common">Wild taro</name>
    <name type="synonym">Arum esculentum</name>
    <dbReference type="NCBI Taxonomy" id="4460"/>
    <lineage>
        <taxon>Eukaryota</taxon>
        <taxon>Viridiplantae</taxon>
        <taxon>Streptophyta</taxon>
        <taxon>Embryophyta</taxon>
        <taxon>Tracheophyta</taxon>
        <taxon>Spermatophyta</taxon>
        <taxon>Magnoliopsida</taxon>
        <taxon>Liliopsida</taxon>
        <taxon>Araceae</taxon>
        <taxon>Aroideae</taxon>
        <taxon>Colocasieae</taxon>
        <taxon>Colocasia</taxon>
    </lineage>
</organism>
<evidence type="ECO:0000256" key="1">
    <source>
        <dbReference type="ARBA" id="ARBA00005234"/>
    </source>
</evidence>
<keyword evidence="7" id="KW-1185">Reference proteome</keyword>